<protein>
    <submittedName>
        <fullName evidence="1">Uncharacterized protein</fullName>
    </submittedName>
</protein>
<gene>
    <name evidence="1" type="ORF">LTS18_010923</name>
</gene>
<comment type="caution">
    <text evidence="1">The sequence shown here is derived from an EMBL/GenBank/DDBJ whole genome shotgun (WGS) entry which is preliminary data.</text>
</comment>
<organism evidence="1 2">
    <name type="scientific">Coniosporium uncinatum</name>
    <dbReference type="NCBI Taxonomy" id="93489"/>
    <lineage>
        <taxon>Eukaryota</taxon>
        <taxon>Fungi</taxon>
        <taxon>Dikarya</taxon>
        <taxon>Ascomycota</taxon>
        <taxon>Pezizomycotina</taxon>
        <taxon>Dothideomycetes</taxon>
        <taxon>Dothideomycetes incertae sedis</taxon>
        <taxon>Coniosporium</taxon>
    </lineage>
</organism>
<dbReference type="EMBL" id="JAWDJW010009431">
    <property type="protein sequence ID" value="KAK3059415.1"/>
    <property type="molecule type" value="Genomic_DNA"/>
</dbReference>
<feature type="non-terminal residue" evidence="1">
    <location>
        <position position="1"/>
    </location>
</feature>
<proteinExistence type="predicted"/>
<reference evidence="1" key="1">
    <citation type="submission" date="2024-09" db="EMBL/GenBank/DDBJ databases">
        <title>Black Yeasts Isolated from many extreme environments.</title>
        <authorList>
            <person name="Coleine C."/>
            <person name="Stajich J.E."/>
            <person name="Selbmann L."/>
        </authorList>
    </citation>
    <scope>NUCLEOTIDE SEQUENCE</scope>
    <source>
        <strain evidence="1">CCFEE 5737</strain>
    </source>
</reference>
<keyword evidence="2" id="KW-1185">Reference proteome</keyword>
<evidence type="ECO:0000313" key="1">
    <source>
        <dbReference type="EMBL" id="KAK3059415.1"/>
    </source>
</evidence>
<accession>A0ACC3CZF6</accession>
<evidence type="ECO:0000313" key="2">
    <source>
        <dbReference type="Proteomes" id="UP001186974"/>
    </source>
</evidence>
<dbReference type="Proteomes" id="UP001186974">
    <property type="component" value="Unassembled WGS sequence"/>
</dbReference>
<name>A0ACC3CZF6_9PEZI</name>
<sequence length="234" mass="24397">SGIPGNCPHMTTLNFTGTRPSDSSNPAHLLDGRPARGQFFGQSSLSKLAVVHENSVVLCHLAEDTLAMMAPLGCGYQTGAGTILNVLKPTNTTRLAIFGMGAVGFAALLAAKSLGVQHITAVDVLENKLKLAQSLGATEIINTSKYNDMNAAFVTVEGVDQIIETTGVAKLISQGVRALGHAGKLALVGVPRPGSLIEVDPLEFLLSCKTLVGVIEGQCNPSIVGATPRTDWLR</sequence>